<gene>
    <name evidence="2" type="ORF">HanXRQr2_Chr05g0201221</name>
</gene>
<feature type="compositionally biased region" description="Polar residues" evidence="1">
    <location>
        <begin position="85"/>
        <end position="101"/>
    </location>
</feature>
<evidence type="ECO:0000256" key="1">
    <source>
        <dbReference type="SAM" id="MobiDB-lite"/>
    </source>
</evidence>
<proteinExistence type="predicted"/>
<reference evidence="2" key="1">
    <citation type="journal article" date="2017" name="Nature">
        <title>The sunflower genome provides insights into oil metabolism, flowering and Asterid evolution.</title>
        <authorList>
            <person name="Badouin H."/>
            <person name="Gouzy J."/>
            <person name="Grassa C.J."/>
            <person name="Murat F."/>
            <person name="Staton S.E."/>
            <person name="Cottret L."/>
            <person name="Lelandais-Briere C."/>
            <person name="Owens G.L."/>
            <person name="Carrere S."/>
            <person name="Mayjonade B."/>
            <person name="Legrand L."/>
            <person name="Gill N."/>
            <person name="Kane N.C."/>
            <person name="Bowers J.E."/>
            <person name="Hubner S."/>
            <person name="Bellec A."/>
            <person name="Berard A."/>
            <person name="Berges H."/>
            <person name="Blanchet N."/>
            <person name="Boniface M.C."/>
            <person name="Brunel D."/>
            <person name="Catrice O."/>
            <person name="Chaidir N."/>
            <person name="Claudel C."/>
            <person name="Donnadieu C."/>
            <person name="Faraut T."/>
            <person name="Fievet G."/>
            <person name="Helmstetter N."/>
            <person name="King M."/>
            <person name="Knapp S.J."/>
            <person name="Lai Z."/>
            <person name="Le Paslier M.C."/>
            <person name="Lippi Y."/>
            <person name="Lorenzon L."/>
            <person name="Mandel J.R."/>
            <person name="Marage G."/>
            <person name="Marchand G."/>
            <person name="Marquand E."/>
            <person name="Bret-Mestries E."/>
            <person name="Morien E."/>
            <person name="Nambeesan S."/>
            <person name="Nguyen T."/>
            <person name="Pegot-Espagnet P."/>
            <person name="Pouilly N."/>
            <person name="Raftis F."/>
            <person name="Sallet E."/>
            <person name="Schiex T."/>
            <person name="Thomas J."/>
            <person name="Vandecasteele C."/>
            <person name="Vares D."/>
            <person name="Vear F."/>
            <person name="Vautrin S."/>
            <person name="Crespi M."/>
            <person name="Mangin B."/>
            <person name="Burke J.M."/>
            <person name="Salse J."/>
            <person name="Munos S."/>
            <person name="Vincourt P."/>
            <person name="Rieseberg L.H."/>
            <person name="Langlade N.B."/>
        </authorList>
    </citation>
    <scope>NUCLEOTIDE SEQUENCE</scope>
    <source>
        <tissue evidence="2">Leaves</tissue>
    </source>
</reference>
<dbReference type="Gramene" id="mRNA:HanXRQr2_Chr05g0201221">
    <property type="protein sequence ID" value="CDS:HanXRQr2_Chr05g0201221.1"/>
    <property type="gene ID" value="HanXRQr2_Chr05g0201221"/>
</dbReference>
<keyword evidence="3" id="KW-1185">Reference proteome</keyword>
<reference evidence="2" key="2">
    <citation type="submission" date="2020-06" db="EMBL/GenBank/DDBJ databases">
        <title>Helianthus annuus Genome sequencing and assembly Release 2.</title>
        <authorList>
            <person name="Gouzy J."/>
            <person name="Langlade N."/>
            <person name="Munos S."/>
        </authorList>
    </citation>
    <scope>NUCLEOTIDE SEQUENCE</scope>
    <source>
        <tissue evidence="2">Leaves</tissue>
    </source>
</reference>
<protein>
    <submittedName>
        <fullName evidence="2">Uncharacterized protein</fullName>
    </submittedName>
</protein>
<sequence length="191" mass="21297">MTATLNRQVDQLSILIQRDVASSTRHQELVVANEQIRRIVTELVELFAAQGENTINRQLQVQAQCKLDELKKIQDDLDRDKDPNALQQREQPSSTQATETATDAVVEGESGSGAGGDKGKNLVQSKASLSSLSDGSDDEDTTDEHYLMNDNLDKDDEVEGIIEVWKYDDDVVANINYMEIGKCWPKMDLDL</sequence>
<evidence type="ECO:0000313" key="2">
    <source>
        <dbReference type="EMBL" id="KAF5804786.1"/>
    </source>
</evidence>
<dbReference type="Proteomes" id="UP000215914">
    <property type="component" value="Unassembled WGS sequence"/>
</dbReference>
<organism evidence="2 3">
    <name type="scientific">Helianthus annuus</name>
    <name type="common">Common sunflower</name>
    <dbReference type="NCBI Taxonomy" id="4232"/>
    <lineage>
        <taxon>Eukaryota</taxon>
        <taxon>Viridiplantae</taxon>
        <taxon>Streptophyta</taxon>
        <taxon>Embryophyta</taxon>
        <taxon>Tracheophyta</taxon>
        <taxon>Spermatophyta</taxon>
        <taxon>Magnoliopsida</taxon>
        <taxon>eudicotyledons</taxon>
        <taxon>Gunneridae</taxon>
        <taxon>Pentapetalae</taxon>
        <taxon>asterids</taxon>
        <taxon>campanulids</taxon>
        <taxon>Asterales</taxon>
        <taxon>Asteraceae</taxon>
        <taxon>Asteroideae</taxon>
        <taxon>Heliantheae alliance</taxon>
        <taxon>Heliantheae</taxon>
        <taxon>Helianthus</taxon>
    </lineage>
</organism>
<feature type="region of interest" description="Disordered" evidence="1">
    <location>
        <begin position="76"/>
        <end position="151"/>
    </location>
</feature>
<dbReference type="EMBL" id="MNCJ02000320">
    <property type="protein sequence ID" value="KAF5804786.1"/>
    <property type="molecule type" value="Genomic_DNA"/>
</dbReference>
<dbReference type="AlphaFoldDB" id="A0A9K3NLH7"/>
<name>A0A9K3NLH7_HELAN</name>
<comment type="caution">
    <text evidence="2">The sequence shown here is derived from an EMBL/GenBank/DDBJ whole genome shotgun (WGS) entry which is preliminary data.</text>
</comment>
<accession>A0A9K3NLH7</accession>
<evidence type="ECO:0000313" key="3">
    <source>
        <dbReference type="Proteomes" id="UP000215914"/>
    </source>
</evidence>